<evidence type="ECO:0000256" key="2">
    <source>
        <dbReference type="ARBA" id="ARBA00022692"/>
    </source>
</evidence>
<feature type="transmembrane region" description="Helical" evidence="6">
    <location>
        <begin position="302"/>
        <end position="324"/>
    </location>
</feature>
<evidence type="ECO:0000256" key="5">
    <source>
        <dbReference type="SAM" id="MobiDB-lite"/>
    </source>
</evidence>
<keyword evidence="8" id="KW-1185">Reference proteome</keyword>
<proteinExistence type="predicted"/>
<feature type="transmembrane region" description="Helical" evidence="6">
    <location>
        <begin position="464"/>
        <end position="484"/>
    </location>
</feature>
<keyword evidence="3 6" id="KW-1133">Transmembrane helix</keyword>
<dbReference type="OrthoDB" id="435607at2759"/>
<evidence type="ECO:0000256" key="6">
    <source>
        <dbReference type="SAM" id="Phobius"/>
    </source>
</evidence>
<evidence type="ECO:0000256" key="4">
    <source>
        <dbReference type="ARBA" id="ARBA00023136"/>
    </source>
</evidence>
<dbReference type="Pfam" id="PF03547">
    <property type="entry name" value="Mem_trans"/>
    <property type="match status" value="1"/>
</dbReference>
<protein>
    <submittedName>
        <fullName evidence="7">Auxin efflux carrier</fullName>
    </submittedName>
</protein>
<dbReference type="EMBL" id="KN880433">
    <property type="protein sequence ID" value="KIY73826.1"/>
    <property type="molecule type" value="Genomic_DNA"/>
</dbReference>
<keyword evidence="4 6" id="KW-0472">Membrane</keyword>
<evidence type="ECO:0000256" key="1">
    <source>
        <dbReference type="ARBA" id="ARBA00004141"/>
    </source>
</evidence>
<dbReference type="GO" id="GO:0055085">
    <property type="term" value="P:transmembrane transport"/>
    <property type="evidence" value="ECO:0007669"/>
    <property type="project" value="InterPro"/>
</dbReference>
<sequence length="485" mass="52016">MAFSAGFLIYSGIMPLLKMFLTIFFGFWVARKGLFPAAASRGASQITMNIALPALIFSNIVPAFNNDNIPAIGPLFLVAFFYMGLGGIFGIIIREVCYVPRNFWQGIVIATALSNWGNLPTAIVMTVTQSKPFNPSVDTALGISFVSIFIFSYNIVMWILGGAASLAWDFAPGVPQGEAALQRVSWREKPIARLFLKWRGGQAQKGAAEDCEKACDLKEESGAFSDVIDGELEKDPEIQLARRASHLSSTASRRPSVGISGRPTVLPNSKVADIPSPTTTDIVPQSRLDLALGPVGFKIVQILLSFFSPVTTSMYISIVCALVPTLKALFVKSDAGPSFIAPDGNPPLNFVTETAKFVGNITVPMALILLGASFARMQIPKPLNKLPIPAILSVTFAKLVLLPVIGILFCQGIVTGGIVPKDALVERFVGMLLSGTPSAVNQLVVTQLYTTQQADIDTLCAFLLAQYVFMFISTAAITAISLALL</sequence>
<dbReference type="STRING" id="1314674.A0A0D7BW26"/>
<feature type="transmembrane region" description="Helical" evidence="6">
    <location>
        <begin position="396"/>
        <end position="419"/>
    </location>
</feature>
<accession>A0A0D7BW26</accession>
<dbReference type="AlphaFoldDB" id="A0A0D7BW26"/>
<dbReference type="Proteomes" id="UP000054007">
    <property type="component" value="Unassembled WGS sequence"/>
</dbReference>
<dbReference type="InterPro" id="IPR040254">
    <property type="entry name" value="Ecm3-like"/>
</dbReference>
<dbReference type="PANTHER" id="PTHR31274:SF1">
    <property type="entry name" value="AGL149CP"/>
    <property type="match status" value="1"/>
</dbReference>
<feature type="transmembrane region" description="Helical" evidence="6">
    <location>
        <begin position="6"/>
        <end position="30"/>
    </location>
</feature>
<feature type="transmembrane region" description="Helical" evidence="6">
    <location>
        <begin position="71"/>
        <end position="92"/>
    </location>
</feature>
<dbReference type="GO" id="GO:0016020">
    <property type="term" value="C:membrane"/>
    <property type="evidence" value="ECO:0007669"/>
    <property type="project" value="UniProtKB-SubCell"/>
</dbReference>
<gene>
    <name evidence="7" type="ORF">CYLTODRAFT_341195</name>
</gene>
<reference evidence="7 8" key="1">
    <citation type="journal article" date="2015" name="Fungal Genet. Biol.">
        <title>Evolution of novel wood decay mechanisms in Agaricales revealed by the genome sequences of Fistulina hepatica and Cylindrobasidium torrendii.</title>
        <authorList>
            <person name="Floudas D."/>
            <person name="Held B.W."/>
            <person name="Riley R."/>
            <person name="Nagy L.G."/>
            <person name="Koehler G."/>
            <person name="Ransdell A.S."/>
            <person name="Younus H."/>
            <person name="Chow J."/>
            <person name="Chiniquy J."/>
            <person name="Lipzen A."/>
            <person name="Tritt A."/>
            <person name="Sun H."/>
            <person name="Haridas S."/>
            <person name="LaButti K."/>
            <person name="Ohm R.A."/>
            <person name="Kues U."/>
            <person name="Blanchette R.A."/>
            <person name="Grigoriev I.V."/>
            <person name="Minto R.E."/>
            <person name="Hibbett D.S."/>
        </authorList>
    </citation>
    <scope>NUCLEOTIDE SEQUENCE [LARGE SCALE GENOMIC DNA]</scope>
    <source>
        <strain evidence="7 8">FP15055 ss-10</strain>
    </source>
</reference>
<name>A0A0D7BW26_9AGAR</name>
<feature type="transmembrane region" description="Helical" evidence="6">
    <location>
        <begin position="139"/>
        <end position="160"/>
    </location>
</feature>
<dbReference type="InterPro" id="IPR004776">
    <property type="entry name" value="Mem_transp_PIN-like"/>
</dbReference>
<feature type="transmembrane region" description="Helical" evidence="6">
    <location>
        <begin position="104"/>
        <end position="127"/>
    </location>
</feature>
<organism evidence="7 8">
    <name type="scientific">Cylindrobasidium torrendii FP15055 ss-10</name>
    <dbReference type="NCBI Taxonomy" id="1314674"/>
    <lineage>
        <taxon>Eukaryota</taxon>
        <taxon>Fungi</taxon>
        <taxon>Dikarya</taxon>
        <taxon>Basidiomycota</taxon>
        <taxon>Agaricomycotina</taxon>
        <taxon>Agaricomycetes</taxon>
        <taxon>Agaricomycetidae</taxon>
        <taxon>Agaricales</taxon>
        <taxon>Marasmiineae</taxon>
        <taxon>Physalacriaceae</taxon>
        <taxon>Cylindrobasidium</taxon>
    </lineage>
</organism>
<keyword evidence="2 6" id="KW-0812">Transmembrane</keyword>
<feature type="region of interest" description="Disordered" evidence="5">
    <location>
        <begin position="246"/>
        <end position="271"/>
    </location>
</feature>
<evidence type="ECO:0000313" key="7">
    <source>
        <dbReference type="EMBL" id="KIY73826.1"/>
    </source>
</evidence>
<evidence type="ECO:0000313" key="8">
    <source>
        <dbReference type="Proteomes" id="UP000054007"/>
    </source>
</evidence>
<evidence type="ECO:0000256" key="3">
    <source>
        <dbReference type="ARBA" id="ARBA00022989"/>
    </source>
</evidence>
<comment type="subcellular location">
    <subcellularLocation>
        <location evidence="1">Membrane</location>
        <topology evidence="1">Multi-pass membrane protein</topology>
    </subcellularLocation>
</comment>
<dbReference type="PANTHER" id="PTHR31274">
    <property type="entry name" value="PROTEIN ECM3"/>
    <property type="match status" value="1"/>
</dbReference>
<feature type="transmembrane region" description="Helical" evidence="6">
    <location>
        <begin position="357"/>
        <end position="375"/>
    </location>
</feature>